<sequence>MSQVRNFKDQYLAIFKNVFLLGYRSKELMAEAIFPFIVGCAIGFVNQWVDKGAFDSVGRRKKRQVKRNLKDYGDEIEALFFSMVFCSFDQSFCERIFISGDSYRLSHQIRICP</sequence>
<proteinExistence type="predicted"/>
<accession>A0A0V0R8Q5</accession>
<evidence type="ECO:0000313" key="2">
    <source>
        <dbReference type="Proteomes" id="UP000054937"/>
    </source>
</evidence>
<protein>
    <submittedName>
        <fullName evidence="1">Uncharacterized protein</fullName>
    </submittedName>
</protein>
<dbReference type="EMBL" id="LDAU01000018">
    <property type="protein sequence ID" value="KRX10857.1"/>
    <property type="molecule type" value="Genomic_DNA"/>
</dbReference>
<dbReference type="AlphaFoldDB" id="A0A0V0R8Q5"/>
<gene>
    <name evidence="1" type="ORF">PPERSA_12208</name>
</gene>
<dbReference type="InParanoid" id="A0A0V0R8Q5"/>
<comment type="caution">
    <text evidence="1">The sequence shown here is derived from an EMBL/GenBank/DDBJ whole genome shotgun (WGS) entry which is preliminary data.</text>
</comment>
<evidence type="ECO:0000313" key="1">
    <source>
        <dbReference type="EMBL" id="KRX10857.1"/>
    </source>
</evidence>
<keyword evidence="2" id="KW-1185">Reference proteome</keyword>
<dbReference type="Proteomes" id="UP000054937">
    <property type="component" value="Unassembled WGS sequence"/>
</dbReference>
<name>A0A0V0R8Q5_PSEPJ</name>
<reference evidence="1 2" key="1">
    <citation type="journal article" date="2015" name="Sci. Rep.">
        <title>Genome of the facultative scuticociliatosis pathogen Pseudocohnilembus persalinus provides insight into its virulence through horizontal gene transfer.</title>
        <authorList>
            <person name="Xiong J."/>
            <person name="Wang G."/>
            <person name="Cheng J."/>
            <person name="Tian M."/>
            <person name="Pan X."/>
            <person name="Warren A."/>
            <person name="Jiang C."/>
            <person name="Yuan D."/>
            <person name="Miao W."/>
        </authorList>
    </citation>
    <scope>NUCLEOTIDE SEQUENCE [LARGE SCALE GENOMIC DNA]</scope>
    <source>
        <strain evidence="1">36N120E</strain>
    </source>
</reference>
<organism evidence="1 2">
    <name type="scientific">Pseudocohnilembus persalinus</name>
    <name type="common">Ciliate</name>
    <dbReference type="NCBI Taxonomy" id="266149"/>
    <lineage>
        <taxon>Eukaryota</taxon>
        <taxon>Sar</taxon>
        <taxon>Alveolata</taxon>
        <taxon>Ciliophora</taxon>
        <taxon>Intramacronucleata</taxon>
        <taxon>Oligohymenophorea</taxon>
        <taxon>Scuticociliatia</taxon>
        <taxon>Philasterida</taxon>
        <taxon>Pseudocohnilembidae</taxon>
        <taxon>Pseudocohnilembus</taxon>
    </lineage>
</organism>